<geneLocation type="plasmid" evidence="3 4">
    <name>unnamed1</name>
</geneLocation>
<dbReference type="PANTHER" id="PTHR46401">
    <property type="entry name" value="GLYCOSYLTRANSFERASE WBBK-RELATED"/>
    <property type="match status" value="1"/>
</dbReference>
<dbReference type="Gene3D" id="3.40.50.2000">
    <property type="entry name" value="Glycogen Phosphorylase B"/>
    <property type="match status" value="1"/>
</dbReference>
<evidence type="ECO:0000313" key="4">
    <source>
        <dbReference type="Proteomes" id="UP000318939"/>
    </source>
</evidence>
<name>A0ABY8IPI2_9HYPH</name>
<reference evidence="3 4" key="2">
    <citation type="journal article" date="2023" name="MicrobiologyOpen">
        <title>Genomics of the tumorigenes clade of the family Rhizobiaceae and description of Rhizobium rhododendri sp. nov.</title>
        <authorList>
            <person name="Kuzmanovic N."/>
            <person name="diCenzo G.C."/>
            <person name="Bunk B."/>
            <person name="Sproeer C."/>
            <person name="Fruehling A."/>
            <person name="Neumann-Schaal M."/>
            <person name="Overmann J."/>
            <person name="Smalla K."/>
        </authorList>
    </citation>
    <scope>NUCLEOTIDE SEQUENCE [LARGE SCALE GENOMIC DNA]</scope>
    <source>
        <strain evidence="4">rho-6.2</strain>
        <plasmid evidence="3 4">unnamed1</plasmid>
    </source>
</reference>
<feature type="domain" description="Glycosyl transferase family 1" evidence="2">
    <location>
        <begin position="207"/>
        <end position="313"/>
    </location>
</feature>
<dbReference type="RefSeq" id="WP_161991036.1">
    <property type="nucleotide sequence ID" value="NZ_CP117268.1"/>
</dbReference>
<accession>A0ABY8IPI2</accession>
<dbReference type="Proteomes" id="UP000318939">
    <property type="component" value="Plasmid unnamed1"/>
</dbReference>
<keyword evidence="1" id="KW-0808">Transferase</keyword>
<evidence type="ECO:0000259" key="2">
    <source>
        <dbReference type="Pfam" id="PF00534"/>
    </source>
</evidence>
<evidence type="ECO:0000313" key="3">
    <source>
        <dbReference type="EMBL" id="WFS25211.1"/>
    </source>
</evidence>
<keyword evidence="4" id="KW-1185">Reference proteome</keyword>
<sequence>MRWIVITPFTHTKDVGWIPSHINNTKHTFEAVEATYHHDRSRSSTSAREWLDYGHHAFLAWIKAMRHGSDDVGFITSFPQLPVFLGLFKRLSFSRRPIIAWTFNLGHTYGGFKGFFARFALRGIDLFIVHSSAEITSYSRWLKLPPDRFLFVPLAITPVENIEISESNDPFVLAMGTANRDYFSLVQAVEELGYRTIIVSGSHAVAGLNIPFNVEVLSGISLAECHRLAAQATVNVVPIKDEHAASGQVTFLETMMLGKAIILTSCAGTRDYVESGINGILVAPNDIDALKREIAKLWLDPQLRTIIGTEARAMVLSSNTIPSHAKFMLDVLERYIK</sequence>
<dbReference type="EMBL" id="CP117268">
    <property type="protein sequence ID" value="WFS25211.1"/>
    <property type="molecule type" value="Genomic_DNA"/>
</dbReference>
<reference evidence="3 4" key="1">
    <citation type="journal article" date="2019" name="Phytopathology">
        <title>A Novel Group of Rhizobium tumorigenes-Like Agrobacteria Associated with Crown Gall Disease of Rhododendron and Blueberry.</title>
        <authorList>
            <person name="Kuzmanovic N."/>
            <person name="Behrens P."/>
            <person name="Idczak E."/>
            <person name="Wagner S."/>
            <person name="Gotz M."/>
            <person name="Sproer C."/>
            <person name="Bunk B."/>
            <person name="Overmann J."/>
            <person name="Smalla K."/>
        </authorList>
    </citation>
    <scope>NUCLEOTIDE SEQUENCE [LARGE SCALE GENOMIC DNA]</scope>
    <source>
        <strain evidence="4">rho-6.2</strain>
    </source>
</reference>
<organism evidence="3 4">
    <name type="scientific">Rhizobium rhododendri</name>
    <dbReference type="NCBI Taxonomy" id="2506430"/>
    <lineage>
        <taxon>Bacteria</taxon>
        <taxon>Pseudomonadati</taxon>
        <taxon>Pseudomonadota</taxon>
        <taxon>Alphaproteobacteria</taxon>
        <taxon>Hyphomicrobiales</taxon>
        <taxon>Rhizobiaceae</taxon>
        <taxon>Rhizobium/Agrobacterium group</taxon>
        <taxon>Rhizobium</taxon>
    </lineage>
</organism>
<dbReference type="Pfam" id="PF00534">
    <property type="entry name" value="Glycos_transf_1"/>
    <property type="match status" value="1"/>
</dbReference>
<dbReference type="SUPFAM" id="SSF53756">
    <property type="entry name" value="UDP-Glycosyltransferase/glycogen phosphorylase"/>
    <property type="match status" value="1"/>
</dbReference>
<keyword evidence="3" id="KW-0614">Plasmid</keyword>
<evidence type="ECO:0000256" key="1">
    <source>
        <dbReference type="ARBA" id="ARBA00022679"/>
    </source>
</evidence>
<dbReference type="PANTHER" id="PTHR46401:SF2">
    <property type="entry name" value="GLYCOSYLTRANSFERASE WBBK-RELATED"/>
    <property type="match status" value="1"/>
</dbReference>
<proteinExistence type="predicted"/>
<protein>
    <submittedName>
        <fullName evidence="3">Glycosyltransferase</fullName>
    </submittedName>
</protein>
<dbReference type="InterPro" id="IPR001296">
    <property type="entry name" value="Glyco_trans_1"/>
</dbReference>
<gene>
    <name evidence="3" type="ORF">PR018_23420</name>
</gene>